<dbReference type="AlphaFoldDB" id="A0AAE8SD50"/>
<keyword evidence="2" id="KW-1185">Reference proteome</keyword>
<proteinExistence type="predicted"/>
<reference evidence="1" key="1">
    <citation type="submission" date="2018-03" db="EMBL/GenBank/DDBJ databases">
        <authorList>
            <person name="Guldener U."/>
        </authorList>
    </citation>
    <scope>NUCLEOTIDE SEQUENCE</scope>
</reference>
<name>A0AAE8SD50_9HYPO</name>
<organism evidence="1 2">
    <name type="scientific">Fusarium torulosum</name>
    <dbReference type="NCBI Taxonomy" id="33205"/>
    <lineage>
        <taxon>Eukaryota</taxon>
        <taxon>Fungi</taxon>
        <taxon>Dikarya</taxon>
        <taxon>Ascomycota</taxon>
        <taxon>Pezizomycotina</taxon>
        <taxon>Sordariomycetes</taxon>
        <taxon>Hypocreomycetidae</taxon>
        <taxon>Hypocreales</taxon>
        <taxon>Nectriaceae</taxon>
        <taxon>Fusarium</taxon>
    </lineage>
</organism>
<sequence length="144" mass="16281">MSKDPVAVGTWAWAWAWMQVIWEWDGTMAPRKTGVPMLFVKQPSMSTATGSSTAQQLTRELVEAEAVSWKISRLRQAQLPCHYLSFGPKYRLSSRQQLPSPGNLQSKTPSPHKRRLHLLFLSLMRSIMPMTPETAEISNKKLSG</sequence>
<dbReference type="EMBL" id="ONZP01000039">
    <property type="protein sequence ID" value="SPJ71413.1"/>
    <property type="molecule type" value="Genomic_DNA"/>
</dbReference>
<comment type="caution">
    <text evidence="1">The sequence shown here is derived from an EMBL/GenBank/DDBJ whole genome shotgun (WGS) entry which is preliminary data.</text>
</comment>
<accession>A0AAE8SD50</accession>
<dbReference type="Proteomes" id="UP001187734">
    <property type="component" value="Unassembled WGS sequence"/>
</dbReference>
<evidence type="ECO:0000313" key="1">
    <source>
        <dbReference type="EMBL" id="SPJ71413.1"/>
    </source>
</evidence>
<protein>
    <submittedName>
        <fullName evidence="1">Uncharacterized protein</fullName>
    </submittedName>
</protein>
<gene>
    <name evidence="1" type="ORF">FTOL_01141</name>
</gene>
<evidence type="ECO:0000313" key="2">
    <source>
        <dbReference type="Proteomes" id="UP001187734"/>
    </source>
</evidence>